<accession>A0A8J7HN08</accession>
<keyword evidence="2" id="KW-0472">Membrane</keyword>
<feature type="compositionally biased region" description="Polar residues" evidence="1">
    <location>
        <begin position="47"/>
        <end position="69"/>
    </location>
</feature>
<name>A0A8J7HN08_9NOST</name>
<dbReference type="Pfam" id="PF10646">
    <property type="entry name" value="Germane"/>
    <property type="match status" value="1"/>
</dbReference>
<feature type="compositionally biased region" description="Low complexity" evidence="1">
    <location>
        <begin position="36"/>
        <end position="46"/>
    </location>
</feature>
<dbReference type="InterPro" id="IPR019606">
    <property type="entry name" value="GerMN"/>
</dbReference>
<reference evidence="4 5" key="1">
    <citation type="journal article" date="2021" name="Int. J. Syst. Evol. Microbiol.">
        <title>Amazonocrinis nigriterrae gen. nov., sp. nov., Atlanticothrix silvestris gen. nov., sp. nov. and Dendronalium phyllosphericum gen. nov., sp. nov., nostocacean cyanobacteria from Brazilian environments.</title>
        <authorList>
            <person name="Alvarenga D.O."/>
            <person name="Andreote A.P.D."/>
            <person name="Branco L.H.Z."/>
            <person name="Delbaje E."/>
            <person name="Cruz R.B."/>
            <person name="Varani A.M."/>
            <person name="Fiore M.F."/>
        </authorList>
    </citation>
    <scope>NUCLEOTIDE SEQUENCE [LARGE SCALE GENOMIC DNA]</scope>
    <source>
        <strain evidence="4 5">CENA67</strain>
    </source>
</reference>
<evidence type="ECO:0000256" key="2">
    <source>
        <dbReference type="SAM" id="Phobius"/>
    </source>
</evidence>
<keyword evidence="5" id="KW-1185">Reference proteome</keyword>
<comment type="caution">
    <text evidence="4">The sequence shown here is derived from an EMBL/GenBank/DDBJ whole genome shotgun (WGS) entry which is preliminary data.</text>
</comment>
<dbReference type="EMBL" id="JAECZC010000015">
    <property type="protein sequence ID" value="MBH8562661.1"/>
    <property type="molecule type" value="Genomic_DNA"/>
</dbReference>
<keyword evidence="2" id="KW-0812">Transmembrane</keyword>
<sequence length="209" mass="22288">MTDQQGSKRISSGVIAAVSAAVVAVSGGVAWMTWNNSNTPATSNPSEKLTNPQTNPKQAQPSTTQPGKEQTANIYWLKPTEKSVDLVPHPVQIAATQPNQVLEKAFQSLLEGPSEGTDSTTIPKGTKLLGLKVENKEVHVNLSDDFTKGGGSTSMIARVGQVVYTATTLDPNAKVYIDVNGKPLDVLGGEGVELEQPLTRESFKENYQL</sequence>
<proteinExistence type="predicted"/>
<evidence type="ECO:0000259" key="3">
    <source>
        <dbReference type="SMART" id="SM00909"/>
    </source>
</evidence>
<dbReference type="AlphaFoldDB" id="A0A8J7HN08"/>
<evidence type="ECO:0000256" key="1">
    <source>
        <dbReference type="SAM" id="MobiDB-lite"/>
    </source>
</evidence>
<dbReference type="SMART" id="SM00909">
    <property type="entry name" value="Germane"/>
    <property type="match status" value="1"/>
</dbReference>
<keyword evidence="2" id="KW-1133">Transmembrane helix</keyword>
<evidence type="ECO:0000313" key="5">
    <source>
        <dbReference type="Proteomes" id="UP000632766"/>
    </source>
</evidence>
<organism evidence="4 5">
    <name type="scientific">Amazonocrinis nigriterrae CENA67</name>
    <dbReference type="NCBI Taxonomy" id="2794033"/>
    <lineage>
        <taxon>Bacteria</taxon>
        <taxon>Bacillati</taxon>
        <taxon>Cyanobacteriota</taxon>
        <taxon>Cyanophyceae</taxon>
        <taxon>Nostocales</taxon>
        <taxon>Nostocaceae</taxon>
        <taxon>Amazonocrinis</taxon>
        <taxon>Amazonocrinis nigriterrae</taxon>
    </lineage>
</organism>
<feature type="transmembrane region" description="Helical" evidence="2">
    <location>
        <begin position="12"/>
        <end position="34"/>
    </location>
</feature>
<dbReference type="Proteomes" id="UP000632766">
    <property type="component" value="Unassembled WGS sequence"/>
</dbReference>
<gene>
    <name evidence="4" type="ORF">I8748_10805</name>
</gene>
<dbReference type="RefSeq" id="WP_198124572.1">
    <property type="nucleotide sequence ID" value="NZ_JAECZC010000015.1"/>
</dbReference>
<protein>
    <submittedName>
        <fullName evidence="4">GerMN domain-containing protein</fullName>
    </submittedName>
</protein>
<feature type="region of interest" description="Disordered" evidence="1">
    <location>
        <begin position="36"/>
        <end position="69"/>
    </location>
</feature>
<evidence type="ECO:0000313" key="4">
    <source>
        <dbReference type="EMBL" id="MBH8562661.1"/>
    </source>
</evidence>
<feature type="domain" description="GerMN" evidence="3">
    <location>
        <begin position="102"/>
        <end position="188"/>
    </location>
</feature>